<dbReference type="PANTHER" id="PTHR37984">
    <property type="entry name" value="PROTEIN CBG26694"/>
    <property type="match status" value="1"/>
</dbReference>
<dbReference type="InterPro" id="IPR050951">
    <property type="entry name" value="Retrovirus_Pol_polyprotein"/>
</dbReference>
<organism evidence="2 3">
    <name type="scientific">Mucuna pruriens</name>
    <name type="common">Velvet bean</name>
    <name type="synonym">Dolichos pruriens</name>
    <dbReference type="NCBI Taxonomy" id="157652"/>
    <lineage>
        <taxon>Eukaryota</taxon>
        <taxon>Viridiplantae</taxon>
        <taxon>Streptophyta</taxon>
        <taxon>Embryophyta</taxon>
        <taxon>Tracheophyta</taxon>
        <taxon>Spermatophyta</taxon>
        <taxon>Magnoliopsida</taxon>
        <taxon>eudicotyledons</taxon>
        <taxon>Gunneridae</taxon>
        <taxon>Pentapetalae</taxon>
        <taxon>rosids</taxon>
        <taxon>fabids</taxon>
        <taxon>Fabales</taxon>
        <taxon>Fabaceae</taxon>
        <taxon>Papilionoideae</taxon>
        <taxon>50 kb inversion clade</taxon>
        <taxon>NPAAA clade</taxon>
        <taxon>indigoferoid/millettioid clade</taxon>
        <taxon>Phaseoleae</taxon>
        <taxon>Mucuna</taxon>
    </lineage>
</organism>
<keyword evidence="3" id="KW-1185">Reference proteome</keyword>
<accession>A0A371HSB8</accession>
<dbReference type="GO" id="GO:0003676">
    <property type="term" value="F:nucleic acid binding"/>
    <property type="evidence" value="ECO:0007669"/>
    <property type="project" value="InterPro"/>
</dbReference>
<evidence type="ECO:0000313" key="2">
    <source>
        <dbReference type="EMBL" id="RDY05676.1"/>
    </source>
</evidence>
<name>A0A371HSB8_MUCPR</name>
<reference evidence="2" key="1">
    <citation type="submission" date="2018-05" db="EMBL/GenBank/DDBJ databases">
        <title>Draft genome of Mucuna pruriens seed.</title>
        <authorList>
            <person name="Nnadi N.E."/>
            <person name="Vos R."/>
            <person name="Hasami M.H."/>
            <person name="Devisetty U.K."/>
            <person name="Aguiy J.C."/>
        </authorList>
    </citation>
    <scope>NUCLEOTIDE SEQUENCE [LARGE SCALE GENOMIC DNA]</scope>
    <source>
        <strain evidence="2">JCA_2017</strain>
    </source>
</reference>
<evidence type="ECO:0000259" key="1">
    <source>
        <dbReference type="PROSITE" id="PS50994"/>
    </source>
</evidence>
<feature type="non-terminal residue" evidence="2">
    <location>
        <position position="1"/>
    </location>
</feature>
<dbReference type="PANTHER" id="PTHR37984:SF5">
    <property type="entry name" value="PROTEIN NYNRIN-LIKE"/>
    <property type="match status" value="1"/>
</dbReference>
<protein>
    <recommendedName>
        <fullName evidence="1">Integrase catalytic domain-containing protein</fullName>
    </recommendedName>
</protein>
<dbReference type="PROSITE" id="PS50994">
    <property type="entry name" value="INTEGRASE"/>
    <property type="match status" value="1"/>
</dbReference>
<feature type="domain" description="Integrase catalytic" evidence="1">
    <location>
        <begin position="33"/>
        <end position="149"/>
    </location>
</feature>
<proteinExistence type="predicted"/>
<gene>
    <name evidence="2" type="ORF">CR513_10462</name>
</gene>
<dbReference type="InterPro" id="IPR001584">
    <property type="entry name" value="Integrase_cat-core"/>
</dbReference>
<dbReference type="GO" id="GO:0015074">
    <property type="term" value="P:DNA integration"/>
    <property type="evidence" value="ECO:0007669"/>
    <property type="project" value="InterPro"/>
</dbReference>
<dbReference type="EMBL" id="QJKJ01001834">
    <property type="protein sequence ID" value="RDY05676.1"/>
    <property type="molecule type" value="Genomic_DNA"/>
</dbReference>
<dbReference type="Gene3D" id="3.30.420.10">
    <property type="entry name" value="Ribonuclease H-like superfamily/Ribonuclease H"/>
    <property type="match status" value="1"/>
</dbReference>
<sequence>MHIEGQALTSKITRVGYYWPTLRKDYLAVVKKSAQKPPRATSFNFIALAFPHVGCRNHKAFLVWQVKFLLVVVDYFTKWVEAKMIAMISIERKKIICLFELPTIIVLDNGTHFASHSVDDFRVQYGIKQSFTSVEHLQANGLVESANKVDGWRSYLKYSSCTTPHLTQQPKKPHSD</sequence>
<dbReference type="OrthoDB" id="1731372at2759"/>
<evidence type="ECO:0000313" key="3">
    <source>
        <dbReference type="Proteomes" id="UP000257109"/>
    </source>
</evidence>
<dbReference type="SUPFAM" id="SSF53098">
    <property type="entry name" value="Ribonuclease H-like"/>
    <property type="match status" value="1"/>
</dbReference>
<comment type="caution">
    <text evidence="2">The sequence shown here is derived from an EMBL/GenBank/DDBJ whole genome shotgun (WGS) entry which is preliminary data.</text>
</comment>
<dbReference type="AlphaFoldDB" id="A0A371HSB8"/>
<dbReference type="InterPro" id="IPR036397">
    <property type="entry name" value="RNaseH_sf"/>
</dbReference>
<dbReference type="InterPro" id="IPR012337">
    <property type="entry name" value="RNaseH-like_sf"/>
</dbReference>
<dbReference type="STRING" id="157652.A0A371HSB8"/>
<dbReference type="Proteomes" id="UP000257109">
    <property type="component" value="Unassembled WGS sequence"/>
</dbReference>